<keyword evidence="3" id="KW-1185">Reference proteome</keyword>
<proteinExistence type="predicted"/>
<dbReference type="AlphaFoldDB" id="A0AA35G7V2"/>
<sequence length="117" mass="13153">MELATELTDMGSQQFLDTTPKHRQVSCSDEDLNITDSRAMDKLLAPPHSSLTSLMLGYSVNASQKRQGRDAWVGAREVPPDQSVRQARPNRVTRQNNVQNWPPVGWSSSGRWRFVTA</sequence>
<name>A0AA35G7V2_9FIRM</name>
<dbReference type="EMBL" id="AP025628">
    <property type="protein sequence ID" value="BDG60305.1"/>
    <property type="molecule type" value="Genomic_DNA"/>
</dbReference>
<evidence type="ECO:0000256" key="1">
    <source>
        <dbReference type="SAM" id="MobiDB-lite"/>
    </source>
</evidence>
<dbReference type="Proteomes" id="UP001163687">
    <property type="component" value="Chromosome"/>
</dbReference>
<feature type="compositionally biased region" description="Polar residues" evidence="1">
    <location>
        <begin position="92"/>
        <end position="104"/>
    </location>
</feature>
<dbReference type="KEGG" id="cmic:caldi_13950"/>
<reference evidence="2" key="1">
    <citation type="submission" date="2022-03" db="EMBL/GenBank/DDBJ databases">
        <title>Complete genome sequence of Caldinitratiruptor microaerophilus.</title>
        <authorList>
            <person name="Mukaiyama R."/>
            <person name="Nishiyama T."/>
            <person name="Ueda K."/>
        </authorList>
    </citation>
    <scope>NUCLEOTIDE SEQUENCE</scope>
    <source>
        <strain evidence="2">JCM 16183</strain>
    </source>
</reference>
<protein>
    <submittedName>
        <fullName evidence="2">Uncharacterized protein</fullName>
    </submittedName>
</protein>
<organism evidence="2 3">
    <name type="scientific">Caldinitratiruptor microaerophilus</name>
    <dbReference type="NCBI Taxonomy" id="671077"/>
    <lineage>
        <taxon>Bacteria</taxon>
        <taxon>Bacillati</taxon>
        <taxon>Bacillota</taxon>
        <taxon>Clostridia</taxon>
        <taxon>Eubacteriales</taxon>
        <taxon>Symbiobacteriaceae</taxon>
        <taxon>Caldinitratiruptor</taxon>
    </lineage>
</organism>
<feature type="region of interest" description="Disordered" evidence="1">
    <location>
        <begin position="79"/>
        <end position="104"/>
    </location>
</feature>
<accession>A0AA35G7V2</accession>
<feature type="region of interest" description="Disordered" evidence="1">
    <location>
        <begin position="1"/>
        <end position="23"/>
    </location>
</feature>
<evidence type="ECO:0000313" key="2">
    <source>
        <dbReference type="EMBL" id="BDG60305.1"/>
    </source>
</evidence>
<evidence type="ECO:0000313" key="3">
    <source>
        <dbReference type="Proteomes" id="UP001163687"/>
    </source>
</evidence>
<gene>
    <name evidence="2" type="ORF">caldi_13950</name>
</gene>